<evidence type="ECO:0000313" key="1">
    <source>
        <dbReference type="EMBL" id="KAI3747402.1"/>
    </source>
</evidence>
<gene>
    <name evidence="1" type="ORF">L6452_09858</name>
</gene>
<organism evidence="1 2">
    <name type="scientific">Arctium lappa</name>
    <name type="common">Greater burdock</name>
    <name type="synonym">Lappa major</name>
    <dbReference type="NCBI Taxonomy" id="4217"/>
    <lineage>
        <taxon>Eukaryota</taxon>
        <taxon>Viridiplantae</taxon>
        <taxon>Streptophyta</taxon>
        <taxon>Embryophyta</taxon>
        <taxon>Tracheophyta</taxon>
        <taxon>Spermatophyta</taxon>
        <taxon>Magnoliopsida</taxon>
        <taxon>eudicotyledons</taxon>
        <taxon>Gunneridae</taxon>
        <taxon>Pentapetalae</taxon>
        <taxon>asterids</taxon>
        <taxon>campanulids</taxon>
        <taxon>Asterales</taxon>
        <taxon>Asteraceae</taxon>
        <taxon>Carduoideae</taxon>
        <taxon>Cardueae</taxon>
        <taxon>Arctiinae</taxon>
        <taxon>Arctium</taxon>
    </lineage>
</organism>
<reference evidence="1 2" key="2">
    <citation type="journal article" date="2022" name="Mol. Ecol. Resour.">
        <title>The genomes of chicory, endive, great burdock and yacon provide insights into Asteraceae paleo-polyploidization history and plant inulin production.</title>
        <authorList>
            <person name="Fan W."/>
            <person name="Wang S."/>
            <person name="Wang H."/>
            <person name="Wang A."/>
            <person name="Jiang F."/>
            <person name="Liu H."/>
            <person name="Zhao H."/>
            <person name="Xu D."/>
            <person name="Zhang Y."/>
        </authorList>
    </citation>
    <scope>NUCLEOTIDE SEQUENCE [LARGE SCALE GENOMIC DNA]</scope>
    <source>
        <strain evidence="2">cv. Niubang</strain>
    </source>
</reference>
<proteinExistence type="predicted"/>
<protein>
    <submittedName>
        <fullName evidence="1">Uncharacterized protein</fullName>
    </submittedName>
</protein>
<comment type="caution">
    <text evidence="1">The sequence shown here is derived from an EMBL/GenBank/DDBJ whole genome shotgun (WGS) entry which is preliminary data.</text>
</comment>
<sequence length="265" mass="31001">MDQKEESSSSSVFDSCPICLSSILEESYLDQCFHKFCYSCILQWTKIVGSKHCSRQSFVKCPLCKRKSSSIIYGYDGSSFQQHLIYQNSDNSVFFTKTHKYRLQCYYVEPGNSIGNINVLRYWKSNKYRQPNQWLYSWVSREIQALIQEKDVDIIVHHILGAIDSWRRNEPKASKLSPELKQQEFKSMVADVAKPFIRGRTDRFVNELEMFLASGLNIEAYDKVYVNHMGWKISEITTEDDEEPNERNPLIPFLCFSDEDLDENT</sequence>
<dbReference type="Proteomes" id="UP001055879">
    <property type="component" value="Linkage Group LG03"/>
</dbReference>
<evidence type="ECO:0000313" key="2">
    <source>
        <dbReference type="Proteomes" id="UP001055879"/>
    </source>
</evidence>
<name>A0ACB9DM78_ARCLA</name>
<reference evidence="2" key="1">
    <citation type="journal article" date="2022" name="Mol. Ecol. Resour.">
        <title>The genomes of chicory, endive, great burdock and yacon provide insights into Asteraceae palaeo-polyploidization history and plant inulin production.</title>
        <authorList>
            <person name="Fan W."/>
            <person name="Wang S."/>
            <person name="Wang H."/>
            <person name="Wang A."/>
            <person name="Jiang F."/>
            <person name="Liu H."/>
            <person name="Zhao H."/>
            <person name="Xu D."/>
            <person name="Zhang Y."/>
        </authorList>
    </citation>
    <scope>NUCLEOTIDE SEQUENCE [LARGE SCALE GENOMIC DNA]</scope>
    <source>
        <strain evidence="2">cv. Niubang</strain>
    </source>
</reference>
<dbReference type="EMBL" id="CM042049">
    <property type="protein sequence ID" value="KAI3747402.1"/>
    <property type="molecule type" value="Genomic_DNA"/>
</dbReference>
<keyword evidence="2" id="KW-1185">Reference proteome</keyword>
<accession>A0ACB9DM78</accession>